<sequence length="234" mass="25071">MLPLIRYHWSYYTKSYRYLAPLIAYVGLLLFIYTISPNPVLESYAFSSVWLFVVSAWIAWGLSDLEPETQQAVTALHAGSAGAYYASKLLLMAAIGLLLTAFAVLYPALTGKLERWPTRVEWLAAASVHTAQSLLGTGIALWFTERGFGRSAASLPALIGVIVLSLASASAVAQLPEGMAFVRWLLPPAGILSEVLTGLEQGSAWTAAGASLYAFAYAGLLCGGFVVRAAGKKF</sequence>
<feature type="transmembrane region" description="Helical" evidence="1">
    <location>
        <begin position="41"/>
        <end position="62"/>
    </location>
</feature>
<dbReference type="Proteomes" id="UP001161691">
    <property type="component" value="Unassembled WGS sequence"/>
</dbReference>
<evidence type="ECO:0008006" key="4">
    <source>
        <dbReference type="Google" id="ProtNLM"/>
    </source>
</evidence>
<keyword evidence="3" id="KW-1185">Reference proteome</keyword>
<feature type="transmembrane region" description="Helical" evidence="1">
    <location>
        <begin position="204"/>
        <end position="227"/>
    </location>
</feature>
<feature type="transmembrane region" description="Helical" evidence="1">
    <location>
        <begin position="16"/>
        <end position="35"/>
    </location>
</feature>
<evidence type="ECO:0000313" key="2">
    <source>
        <dbReference type="EMBL" id="MDI4643372.1"/>
    </source>
</evidence>
<reference evidence="2" key="1">
    <citation type="submission" date="2023-04" db="EMBL/GenBank/DDBJ databases">
        <title>Comparative genomic analysis of Cohnella hashimotonis sp. nov., isolated from the International Space Station.</title>
        <authorList>
            <person name="Venkateswaran K."/>
            <person name="Simpson A."/>
        </authorList>
    </citation>
    <scope>NUCLEOTIDE SEQUENCE</scope>
    <source>
        <strain evidence="2">F6_2S_P_1</strain>
    </source>
</reference>
<protein>
    <recommendedName>
        <fullName evidence="4">ABC transporter permease</fullName>
    </recommendedName>
</protein>
<feature type="transmembrane region" description="Helical" evidence="1">
    <location>
        <begin position="155"/>
        <end position="175"/>
    </location>
</feature>
<keyword evidence="1" id="KW-0472">Membrane</keyword>
<keyword evidence="1" id="KW-1133">Transmembrane helix</keyword>
<name>A0ABT6T961_9BACL</name>
<evidence type="ECO:0000256" key="1">
    <source>
        <dbReference type="SAM" id="Phobius"/>
    </source>
</evidence>
<comment type="caution">
    <text evidence="2">The sequence shown here is derived from an EMBL/GenBank/DDBJ whole genome shotgun (WGS) entry which is preliminary data.</text>
</comment>
<gene>
    <name evidence="2" type="ORF">KB449_00215</name>
</gene>
<feature type="transmembrane region" description="Helical" evidence="1">
    <location>
        <begin position="89"/>
        <end position="110"/>
    </location>
</feature>
<organism evidence="2 3">
    <name type="scientific">Cohnella hashimotonis</name>
    <dbReference type="NCBI Taxonomy" id="2826895"/>
    <lineage>
        <taxon>Bacteria</taxon>
        <taxon>Bacillati</taxon>
        <taxon>Bacillota</taxon>
        <taxon>Bacilli</taxon>
        <taxon>Bacillales</taxon>
        <taxon>Paenibacillaceae</taxon>
        <taxon>Cohnella</taxon>
    </lineage>
</organism>
<proteinExistence type="predicted"/>
<evidence type="ECO:0000313" key="3">
    <source>
        <dbReference type="Proteomes" id="UP001161691"/>
    </source>
</evidence>
<dbReference type="RefSeq" id="WP_282906459.1">
    <property type="nucleotide sequence ID" value="NZ_JAGRPV010000001.1"/>
</dbReference>
<dbReference type="EMBL" id="JAGRPV010000001">
    <property type="protein sequence ID" value="MDI4643372.1"/>
    <property type="molecule type" value="Genomic_DNA"/>
</dbReference>
<accession>A0ABT6T961</accession>
<keyword evidence="1" id="KW-0812">Transmembrane</keyword>